<evidence type="ECO:0000313" key="3">
    <source>
        <dbReference type="EMBL" id="CAH1435232.1"/>
    </source>
</evidence>
<dbReference type="GO" id="GO:0043531">
    <property type="term" value="F:ADP binding"/>
    <property type="evidence" value="ECO:0007669"/>
    <property type="project" value="InterPro"/>
</dbReference>
<name>A0AAU9N8V4_9ASTR</name>
<feature type="domain" description="NB-ARC" evidence="2">
    <location>
        <begin position="1"/>
        <end position="104"/>
    </location>
</feature>
<dbReference type="InterPro" id="IPR002182">
    <property type="entry name" value="NB-ARC"/>
</dbReference>
<dbReference type="Proteomes" id="UP001157418">
    <property type="component" value="Unassembled WGS sequence"/>
</dbReference>
<organism evidence="3 4">
    <name type="scientific">Lactuca virosa</name>
    <dbReference type="NCBI Taxonomy" id="75947"/>
    <lineage>
        <taxon>Eukaryota</taxon>
        <taxon>Viridiplantae</taxon>
        <taxon>Streptophyta</taxon>
        <taxon>Embryophyta</taxon>
        <taxon>Tracheophyta</taxon>
        <taxon>Spermatophyta</taxon>
        <taxon>Magnoliopsida</taxon>
        <taxon>eudicotyledons</taxon>
        <taxon>Gunneridae</taxon>
        <taxon>Pentapetalae</taxon>
        <taxon>asterids</taxon>
        <taxon>campanulids</taxon>
        <taxon>Asterales</taxon>
        <taxon>Asteraceae</taxon>
        <taxon>Cichorioideae</taxon>
        <taxon>Cichorieae</taxon>
        <taxon>Lactucinae</taxon>
        <taxon>Lactuca</taxon>
    </lineage>
</organism>
<gene>
    <name evidence="3" type="ORF">LVIROSA_LOCUS21691</name>
</gene>
<protein>
    <recommendedName>
        <fullName evidence="2">NB-ARC domain-containing protein</fullName>
    </recommendedName>
</protein>
<accession>A0AAU9N8V4</accession>
<evidence type="ECO:0000256" key="1">
    <source>
        <dbReference type="ARBA" id="ARBA00022821"/>
    </source>
</evidence>
<dbReference type="Gene3D" id="3.40.50.300">
    <property type="entry name" value="P-loop containing nucleotide triphosphate hydrolases"/>
    <property type="match status" value="1"/>
</dbReference>
<evidence type="ECO:0000259" key="2">
    <source>
        <dbReference type="Pfam" id="PF00931"/>
    </source>
</evidence>
<dbReference type="PANTHER" id="PTHR33463:SF96">
    <property type="entry name" value="LEUCINE-RICH REPEAT DOMAIN, L DOMAIN-LIKE PROTEIN-RELATED"/>
    <property type="match status" value="1"/>
</dbReference>
<evidence type="ECO:0000313" key="4">
    <source>
        <dbReference type="Proteomes" id="UP001157418"/>
    </source>
</evidence>
<dbReference type="SUPFAM" id="SSF52540">
    <property type="entry name" value="P-loop containing nucleoside triphosphate hydrolases"/>
    <property type="match status" value="1"/>
</dbReference>
<dbReference type="EMBL" id="CAKMRJ010004445">
    <property type="protein sequence ID" value="CAH1435232.1"/>
    <property type="molecule type" value="Genomic_DNA"/>
</dbReference>
<dbReference type="AlphaFoldDB" id="A0AAU9N8V4"/>
<keyword evidence="4" id="KW-1185">Reference proteome</keyword>
<proteinExistence type="predicted"/>
<comment type="caution">
    <text evidence="3">The sequence shown here is derived from an EMBL/GenBank/DDBJ whole genome shotgun (WGS) entry which is preliminary data.</text>
</comment>
<sequence length="115" mass="12814">MVALWGMDGVGKTTMMKKLKEVMIVKKMFNSYVEVVIGEKTDPIAIQQAVAQYHGINLSETTKPARTDKLRKWFADNSDGGKNKFLVILDDVWQPVDMEDIGLSRLPNQGVISGS</sequence>
<dbReference type="PRINTS" id="PR00364">
    <property type="entry name" value="DISEASERSIST"/>
</dbReference>
<dbReference type="InterPro" id="IPR027417">
    <property type="entry name" value="P-loop_NTPase"/>
</dbReference>
<keyword evidence="1" id="KW-0611">Plant defense</keyword>
<dbReference type="Pfam" id="PF00931">
    <property type="entry name" value="NB-ARC"/>
    <property type="match status" value="1"/>
</dbReference>
<dbReference type="PANTHER" id="PTHR33463">
    <property type="entry name" value="NB-ARC DOMAIN-CONTAINING PROTEIN-RELATED"/>
    <property type="match status" value="1"/>
</dbReference>
<dbReference type="InterPro" id="IPR050905">
    <property type="entry name" value="Plant_NBS-LRR"/>
</dbReference>
<reference evidence="3 4" key="1">
    <citation type="submission" date="2022-01" db="EMBL/GenBank/DDBJ databases">
        <authorList>
            <person name="Xiong W."/>
            <person name="Schranz E."/>
        </authorList>
    </citation>
    <scope>NUCLEOTIDE SEQUENCE [LARGE SCALE GENOMIC DNA]</scope>
</reference>